<organism evidence="1 2">
    <name type="scientific">Acidisarcina polymorpha</name>
    <dbReference type="NCBI Taxonomy" id="2211140"/>
    <lineage>
        <taxon>Bacteria</taxon>
        <taxon>Pseudomonadati</taxon>
        <taxon>Acidobacteriota</taxon>
        <taxon>Terriglobia</taxon>
        <taxon>Terriglobales</taxon>
        <taxon>Acidobacteriaceae</taxon>
        <taxon>Acidisarcina</taxon>
    </lineage>
</organism>
<dbReference type="KEGG" id="abas:ACPOL_1653"/>
<sequence>MNIIVKCNRLFRLREVDLEVPFRFGRYYTSRIFFRFRTRGRLQRLRCCYISFLDIETSKGLSSGPCGTAATLYWSRPLPSTA</sequence>
<proteinExistence type="predicted"/>
<name>A0A2Z5FVT3_9BACT</name>
<gene>
    <name evidence="1" type="ORF">ACPOL_1653</name>
</gene>
<reference evidence="1 2" key="1">
    <citation type="journal article" date="2018" name="Front. Microbiol.">
        <title>Hydrolytic Capabilities as a Key to Environmental Success: Chitinolytic and Cellulolytic Acidobacteria From Acidic Sub-arctic Soils and Boreal Peatlands.</title>
        <authorList>
            <person name="Belova S.E."/>
            <person name="Ravin N.V."/>
            <person name="Pankratov T.A."/>
            <person name="Rakitin A.L."/>
            <person name="Ivanova A.A."/>
            <person name="Beletsky A.V."/>
            <person name="Mardanov A.V."/>
            <person name="Sinninghe Damste J.S."/>
            <person name="Dedysh S.N."/>
        </authorList>
    </citation>
    <scope>NUCLEOTIDE SEQUENCE [LARGE SCALE GENOMIC DNA]</scope>
    <source>
        <strain evidence="1 2">SBC82</strain>
    </source>
</reference>
<keyword evidence="2" id="KW-1185">Reference proteome</keyword>
<evidence type="ECO:0000313" key="1">
    <source>
        <dbReference type="EMBL" id="AXC10999.1"/>
    </source>
</evidence>
<dbReference type="Proteomes" id="UP000253606">
    <property type="component" value="Chromosome"/>
</dbReference>
<dbReference type="EMBL" id="CP030840">
    <property type="protein sequence ID" value="AXC10999.1"/>
    <property type="molecule type" value="Genomic_DNA"/>
</dbReference>
<accession>A0A2Z5FVT3</accession>
<evidence type="ECO:0000313" key="2">
    <source>
        <dbReference type="Proteomes" id="UP000253606"/>
    </source>
</evidence>
<protein>
    <submittedName>
        <fullName evidence="1">Uncharacterized protein</fullName>
    </submittedName>
</protein>
<dbReference type="AlphaFoldDB" id="A0A2Z5FVT3"/>